<dbReference type="PANTHER" id="PTHR16442">
    <property type="entry name" value="RING FINGER PROTEIN 17"/>
    <property type="match status" value="1"/>
</dbReference>
<dbReference type="Proteomes" id="UP001155660">
    <property type="component" value="Chromosome A14"/>
</dbReference>
<dbReference type="RefSeq" id="XP_042625592.1">
    <property type="nucleotide sequence ID" value="XM_042769658.1"/>
</dbReference>
<organism evidence="2">
    <name type="scientific">Cyprinus carpio</name>
    <name type="common">Common carp</name>
    <dbReference type="NCBI Taxonomy" id="7962"/>
    <lineage>
        <taxon>Eukaryota</taxon>
        <taxon>Metazoa</taxon>
        <taxon>Chordata</taxon>
        <taxon>Craniata</taxon>
        <taxon>Vertebrata</taxon>
        <taxon>Euteleostomi</taxon>
        <taxon>Actinopterygii</taxon>
        <taxon>Neopterygii</taxon>
        <taxon>Teleostei</taxon>
        <taxon>Ostariophysi</taxon>
        <taxon>Cypriniformes</taxon>
        <taxon>Cyprinidae</taxon>
        <taxon>Cyprininae</taxon>
        <taxon>Cyprinus</taxon>
    </lineage>
</organism>
<dbReference type="GeneID" id="109094395"/>
<gene>
    <name evidence="2" type="primary">LOC109094395</name>
</gene>
<evidence type="ECO:0000259" key="1">
    <source>
        <dbReference type="Pfam" id="PF00567"/>
    </source>
</evidence>
<protein>
    <submittedName>
        <fullName evidence="2">Tudor domain-containing protein 1-like</fullName>
    </submittedName>
</protein>
<dbReference type="OrthoDB" id="8934037at2759"/>
<accession>A0A9Q9YSH8</accession>
<evidence type="ECO:0000313" key="2">
    <source>
        <dbReference type="RefSeq" id="XP_042625592.1"/>
    </source>
</evidence>
<reference evidence="2" key="1">
    <citation type="submission" date="2025-08" db="UniProtKB">
        <authorList>
            <consortium name="RefSeq"/>
        </authorList>
    </citation>
    <scope>IDENTIFICATION</scope>
    <source>
        <tissue evidence="2">Muscle</tissue>
    </source>
</reference>
<name>A0A9Q9YSH8_CYPCA</name>
<dbReference type="PANTHER" id="PTHR16442:SF1">
    <property type="entry name" value="RING FINGER PROTEIN 17"/>
    <property type="match status" value="1"/>
</dbReference>
<sequence length="458" mass="52590">MWRIRSFLRAKFHEPCFAEKESSAEVSYHWMIATSTELWDIGDIFSDAHQSLPEPFPNEVPDFNFQADCKVPDLSSRSVCPSAEESWRLKDGQSPDTLTDHTEDDHAVHVTIPEFQSRRFEEIPVVISHVVHPNKFFIQHKDTDLCQLSEIMQRNSSRSLAEMNRIPDIGAYVMVWFLKQEMWCRGQIIRIRRSRGPSSRDCKDTKVEVRRIDYGDVVWVSLWDLKELCGETASIPVQALQVSLANVRPVNGETWSFEAISWFRSKVQNKTLYARLYPEEGEVLVELFMEKGKIGAMRRGDSLSVRLALNRFAIHECNKPRSLKRSDVPEQTRQQSLQWEKYLDLLLQVGENPVDYWIRINKAADLANDGLHRQGKQLADMSDEVTRMFIKHCPDPGCIKFPIGTKYILSSQNSQQSLYCSMPACSPKLTSPNHDRNSSSLKVKALSMHDGDVRAVDG</sequence>
<dbReference type="KEGG" id="ccar:109094395"/>
<feature type="domain" description="Tudor" evidence="1">
    <location>
        <begin position="122"/>
        <end position="246"/>
    </location>
</feature>
<dbReference type="Pfam" id="PF00567">
    <property type="entry name" value="TUDOR"/>
    <property type="match status" value="1"/>
</dbReference>
<proteinExistence type="predicted"/>
<dbReference type="AlphaFoldDB" id="A0A9Q9YSH8"/>
<dbReference type="InterPro" id="IPR002999">
    <property type="entry name" value="Tudor"/>
</dbReference>